<evidence type="ECO:0000256" key="2">
    <source>
        <dbReference type="ARBA" id="ARBA00009270"/>
    </source>
</evidence>
<dbReference type="Gene3D" id="3.30.1560.10">
    <property type="entry name" value="Mago nashi"/>
    <property type="match status" value="1"/>
</dbReference>
<evidence type="ECO:0000256" key="3">
    <source>
        <dbReference type="ARBA" id="ARBA00023242"/>
    </source>
</evidence>
<organism evidence="5 6">
    <name type="scientific">Miscanthus lutarioriparius</name>
    <dbReference type="NCBI Taxonomy" id="422564"/>
    <lineage>
        <taxon>Eukaryota</taxon>
        <taxon>Viridiplantae</taxon>
        <taxon>Streptophyta</taxon>
        <taxon>Embryophyta</taxon>
        <taxon>Tracheophyta</taxon>
        <taxon>Spermatophyta</taxon>
        <taxon>Magnoliopsida</taxon>
        <taxon>Liliopsida</taxon>
        <taxon>Poales</taxon>
        <taxon>Poaceae</taxon>
        <taxon>PACMAD clade</taxon>
        <taxon>Panicoideae</taxon>
        <taxon>Andropogonodae</taxon>
        <taxon>Andropogoneae</taxon>
        <taxon>Saccharinae</taxon>
        <taxon>Miscanthus</taxon>
    </lineage>
</organism>
<comment type="caution">
    <text evidence="5">The sequence shown here is derived from an EMBL/GenBank/DDBJ whole genome shotgun (WGS) entry which is preliminary data.</text>
</comment>
<dbReference type="PANTHER" id="PTHR12638">
    <property type="entry name" value="PROTEIN MAGO NASHI HOMOLOG"/>
    <property type="match status" value="1"/>
</dbReference>
<evidence type="ECO:0000313" key="4">
    <source>
        <dbReference type="EMBL" id="CAD6266293.1"/>
    </source>
</evidence>
<evidence type="ECO:0000256" key="1">
    <source>
        <dbReference type="ARBA" id="ARBA00004123"/>
    </source>
</evidence>
<dbReference type="AlphaFoldDB" id="A0A811SPH3"/>
<comment type="similarity">
    <text evidence="2">Belongs to the mago nashi family.</text>
</comment>
<dbReference type="OrthoDB" id="6495301at2759"/>
<dbReference type="InterPro" id="IPR004023">
    <property type="entry name" value="Mago_nashi"/>
</dbReference>
<protein>
    <submittedName>
        <fullName evidence="5">Uncharacterized protein</fullName>
    </submittedName>
</protein>
<name>A0A811SPH3_9POAL</name>
<dbReference type="GO" id="GO:0008380">
    <property type="term" value="P:RNA splicing"/>
    <property type="evidence" value="ECO:0007669"/>
    <property type="project" value="InterPro"/>
</dbReference>
<keyword evidence="6" id="KW-1185">Reference proteome</keyword>
<keyword evidence="3" id="KW-0539">Nucleus</keyword>
<dbReference type="EMBL" id="CAJGYO010000579">
    <property type="protein sequence ID" value="CAD6342718.1"/>
    <property type="molecule type" value="Genomic_DNA"/>
</dbReference>
<evidence type="ECO:0000313" key="5">
    <source>
        <dbReference type="EMBL" id="CAD6342718.1"/>
    </source>
</evidence>
<evidence type="ECO:0000313" key="6">
    <source>
        <dbReference type="Proteomes" id="UP000604825"/>
    </source>
</evidence>
<dbReference type="CDD" id="cd11295">
    <property type="entry name" value="Mago_nashi"/>
    <property type="match status" value="1"/>
</dbReference>
<sequence length="210" mass="23973">MAAVGGENSGAGEGEFYLRYYVGHKGKFGHEFLEFEFRPDGKLRYANNSNYKNDTMIRKEVFVSPSVLREARRIIQESDIMKEDDSNWPEPDRIGRQELEIVMGNEHISFTTSKIGSLVDVQSSKDPEGLRIFYYLVQVRPQPPVPPTNTDIVCSLWPSRIFMALASTLQYIDNIYMSRKIDHFCGLVRTPEFSDSGQQATNNMIVTCDL</sequence>
<dbReference type="SUPFAM" id="SSF89817">
    <property type="entry name" value="Mago nashi protein"/>
    <property type="match status" value="1"/>
</dbReference>
<gene>
    <name evidence="4" type="ORF">NCGR_LOCUS49598</name>
    <name evidence="5" type="ORF">NCGR_LOCUS66816</name>
</gene>
<dbReference type="PANTHER" id="PTHR12638:SF0">
    <property type="entry name" value="MAGO HOMOLOG, EXON JUNCTION COMPLEX SUBUNIT-RELATED"/>
    <property type="match status" value="1"/>
</dbReference>
<reference evidence="5" key="1">
    <citation type="submission" date="2020-10" db="EMBL/GenBank/DDBJ databases">
        <authorList>
            <person name="Han B."/>
            <person name="Lu T."/>
            <person name="Zhao Q."/>
            <person name="Huang X."/>
            <person name="Zhao Y."/>
        </authorList>
    </citation>
    <scope>NUCLEOTIDE SEQUENCE</scope>
</reference>
<dbReference type="Pfam" id="PF02792">
    <property type="entry name" value="Mago_nashi"/>
    <property type="match status" value="1"/>
</dbReference>
<dbReference type="InterPro" id="IPR036605">
    <property type="entry name" value="Mago_nashi_sf"/>
</dbReference>
<comment type="subcellular location">
    <subcellularLocation>
        <location evidence="1">Nucleus</location>
    </subcellularLocation>
</comment>
<accession>A0A811SPH3</accession>
<dbReference type="Proteomes" id="UP000604825">
    <property type="component" value="Unassembled WGS sequence"/>
</dbReference>
<dbReference type="FunFam" id="3.30.1560.10:FF:000001">
    <property type="entry name" value="Protein mago nashi homolog"/>
    <property type="match status" value="1"/>
</dbReference>
<dbReference type="GO" id="GO:0035145">
    <property type="term" value="C:exon-exon junction complex"/>
    <property type="evidence" value="ECO:0007669"/>
    <property type="project" value="InterPro"/>
</dbReference>
<proteinExistence type="inferred from homology"/>
<dbReference type="EMBL" id="CAJGYO010000013">
    <property type="protein sequence ID" value="CAD6266293.1"/>
    <property type="molecule type" value="Genomic_DNA"/>
</dbReference>